<dbReference type="EMBL" id="JAUZMY010000034">
    <property type="protein sequence ID" value="MEE2040752.1"/>
    <property type="molecule type" value="Genomic_DNA"/>
</dbReference>
<protein>
    <submittedName>
        <fullName evidence="3">PucR family transcriptional regulator</fullName>
    </submittedName>
</protein>
<evidence type="ECO:0000313" key="3">
    <source>
        <dbReference type="EMBL" id="MEE2040752.1"/>
    </source>
</evidence>
<feature type="domain" description="PucR C-terminal helix-turn-helix" evidence="2">
    <location>
        <begin position="433"/>
        <end position="490"/>
    </location>
</feature>
<proteinExistence type="predicted"/>
<dbReference type="Proteomes" id="UP001356095">
    <property type="component" value="Unassembled WGS sequence"/>
</dbReference>
<dbReference type="PANTHER" id="PTHR33744:SF1">
    <property type="entry name" value="DNA-BINDING TRANSCRIPTIONAL ACTIVATOR ADER"/>
    <property type="match status" value="1"/>
</dbReference>
<evidence type="ECO:0000259" key="2">
    <source>
        <dbReference type="Pfam" id="PF13556"/>
    </source>
</evidence>
<comment type="caution">
    <text evidence="3">The sequence shown here is derived from an EMBL/GenBank/DDBJ whole genome shotgun (WGS) entry which is preliminary data.</text>
</comment>
<name>A0ABU7KGK5_9ACTN</name>
<organism evidence="3 4">
    <name type="scientific">Nocardiopsis codii</name>
    <dbReference type="NCBI Taxonomy" id="3065942"/>
    <lineage>
        <taxon>Bacteria</taxon>
        <taxon>Bacillati</taxon>
        <taxon>Actinomycetota</taxon>
        <taxon>Actinomycetes</taxon>
        <taxon>Streptosporangiales</taxon>
        <taxon>Nocardiopsidaceae</taxon>
        <taxon>Nocardiopsis</taxon>
    </lineage>
</organism>
<evidence type="ECO:0000259" key="1">
    <source>
        <dbReference type="Pfam" id="PF07905"/>
    </source>
</evidence>
<dbReference type="Gene3D" id="1.10.10.2840">
    <property type="entry name" value="PucR C-terminal helix-turn-helix domain"/>
    <property type="match status" value="1"/>
</dbReference>
<dbReference type="Pfam" id="PF07905">
    <property type="entry name" value="PucR"/>
    <property type="match status" value="1"/>
</dbReference>
<feature type="domain" description="Purine catabolism PurC-like" evidence="1">
    <location>
        <begin position="8"/>
        <end position="123"/>
    </location>
</feature>
<dbReference type="Pfam" id="PF13556">
    <property type="entry name" value="HTH_30"/>
    <property type="match status" value="1"/>
</dbReference>
<gene>
    <name evidence="3" type="ORF">Q8791_26380</name>
</gene>
<keyword evidence="4" id="KW-1185">Reference proteome</keyword>
<reference evidence="3 4" key="1">
    <citation type="submission" date="2023-08" db="EMBL/GenBank/DDBJ databases">
        <authorList>
            <person name="Girao M."/>
            <person name="Carvalho M.F."/>
        </authorList>
    </citation>
    <scope>NUCLEOTIDE SEQUENCE [LARGE SCALE GENOMIC DNA]</scope>
    <source>
        <strain evidence="3 4">CT-R113</strain>
    </source>
</reference>
<dbReference type="InterPro" id="IPR025736">
    <property type="entry name" value="PucR_C-HTH_dom"/>
</dbReference>
<dbReference type="InterPro" id="IPR042070">
    <property type="entry name" value="PucR_C-HTH_sf"/>
</dbReference>
<accession>A0ABU7KGK5</accession>
<dbReference type="RefSeq" id="WP_330094515.1">
    <property type="nucleotide sequence ID" value="NZ_JAUZMY010000034.1"/>
</dbReference>
<dbReference type="PANTHER" id="PTHR33744">
    <property type="entry name" value="CARBOHYDRATE DIACID REGULATOR"/>
    <property type="match status" value="1"/>
</dbReference>
<dbReference type="InterPro" id="IPR012914">
    <property type="entry name" value="PucR_dom"/>
</dbReference>
<evidence type="ECO:0000313" key="4">
    <source>
        <dbReference type="Proteomes" id="UP001356095"/>
    </source>
</evidence>
<dbReference type="InterPro" id="IPR051448">
    <property type="entry name" value="CdaR-like_regulators"/>
</dbReference>
<sequence>MTITVGDITADPRLEVRAAAGHAGLDRSIRWAHVTELHDPVRWLRGGELVLTVGLGLGSDEESRRAYVRRLHGAGCAGLAFAIDVWLREIPPEVLEEGDALGLPVLRVEGETPFIAVVETVADHYAAERTREQHRLLTAQDAMARASLRSGPAGVMGELSSATAGASLLLDRNGMTSAAVPDAEPPWHSTVRSALAGRPRGMTLLADGDATVLLQTLGPAGQTLGWLALHCPSPVTPHVRMLANHAASLLAVDLLHSRDARRALYRERAPLLRAAVTRRPQIPLTLPAPPWEVLCLRSPDPGALLDHAADALVDVLGDTDVARRVGLAALDDVLLAVLPASSRPHTGERLFSVLTAGAGGPSAAGACGARGPDDLPSAVDRARHAAVDGYRHVDETDAWALLRSSVPTAGARVFDQAVLGPLRDHDARNATELAHTLRHYLDNSAQVEATARDLGVHRNTLRSRLRIAERVMGRSLDDPRARLELWTALSLEPMPCFDGTWHT</sequence>